<organism evidence="2 3">
    <name type="scientific">Artemisia annua</name>
    <name type="common">Sweet wormwood</name>
    <dbReference type="NCBI Taxonomy" id="35608"/>
    <lineage>
        <taxon>Eukaryota</taxon>
        <taxon>Viridiplantae</taxon>
        <taxon>Streptophyta</taxon>
        <taxon>Embryophyta</taxon>
        <taxon>Tracheophyta</taxon>
        <taxon>Spermatophyta</taxon>
        <taxon>Magnoliopsida</taxon>
        <taxon>eudicotyledons</taxon>
        <taxon>Gunneridae</taxon>
        <taxon>Pentapetalae</taxon>
        <taxon>asterids</taxon>
        <taxon>campanulids</taxon>
        <taxon>Asterales</taxon>
        <taxon>Asteraceae</taxon>
        <taxon>Asteroideae</taxon>
        <taxon>Anthemideae</taxon>
        <taxon>Artemisiinae</taxon>
        <taxon>Artemisia</taxon>
    </lineage>
</organism>
<evidence type="ECO:0000313" key="3">
    <source>
        <dbReference type="Proteomes" id="UP000245207"/>
    </source>
</evidence>
<accession>A0A2U1NF76</accession>
<reference evidence="2 3" key="1">
    <citation type="journal article" date="2018" name="Mol. Plant">
        <title>The genome of Artemisia annua provides insight into the evolution of Asteraceae family and artemisinin biosynthesis.</title>
        <authorList>
            <person name="Shen Q."/>
            <person name="Zhang L."/>
            <person name="Liao Z."/>
            <person name="Wang S."/>
            <person name="Yan T."/>
            <person name="Shi P."/>
            <person name="Liu M."/>
            <person name="Fu X."/>
            <person name="Pan Q."/>
            <person name="Wang Y."/>
            <person name="Lv Z."/>
            <person name="Lu X."/>
            <person name="Zhang F."/>
            <person name="Jiang W."/>
            <person name="Ma Y."/>
            <person name="Chen M."/>
            <person name="Hao X."/>
            <person name="Li L."/>
            <person name="Tang Y."/>
            <person name="Lv G."/>
            <person name="Zhou Y."/>
            <person name="Sun X."/>
            <person name="Brodelius P.E."/>
            <person name="Rose J.K.C."/>
            <person name="Tang K."/>
        </authorList>
    </citation>
    <scope>NUCLEOTIDE SEQUENCE [LARGE SCALE GENOMIC DNA]</scope>
    <source>
        <strain evidence="3">cv. Huhao1</strain>
        <tissue evidence="2">Leaf</tissue>
    </source>
</reference>
<name>A0A2U1NF76_ARTAN</name>
<sequence length="169" mass="18943">MSAGNAGVSQPRKAMRVVQNPNLDADVNEPAGEAVKDEQQSNDDADVSGDGGRMMKEMLEKQVEHTLNMSVCWVYKCVIEYEVMQKDGVELNEIVKTLLFLKAKATDVVERTRIAYDYLSLQYQLFYIGAAVSKVPQQNRKNQISKKKSKALVTDKPVKESTETPLLML</sequence>
<dbReference type="AlphaFoldDB" id="A0A2U1NF76"/>
<dbReference type="EMBL" id="PKPP01002951">
    <property type="protein sequence ID" value="PWA72172.1"/>
    <property type="molecule type" value="Genomic_DNA"/>
</dbReference>
<evidence type="ECO:0000256" key="1">
    <source>
        <dbReference type="SAM" id="MobiDB-lite"/>
    </source>
</evidence>
<proteinExistence type="predicted"/>
<dbReference type="Proteomes" id="UP000245207">
    <property type="component" value="Unassembled WGS sequence"/>
</dbReference>
<gene>
    <name evidence="2" type="ORF">CTI12_AA273330</name>
</gene>
<protein>
    <submittedName>
        <fullName evidence="2">Uncharacterized protein</fullName>
    </submittedName>
</protein>
<feature type="region of interest" description="Disordered" evidence="1">
    <location>
        <begin position="139"/>
        <end position="169"/>
    </location>
</feature>
<evidence type="ECO:0000313" key="2">
    <source>
        <dbReference type="EMBL" id="PWA72172.1"/>
    </source>
</evidence>
<comment type="caution">
    <text evidence="2">The sequence shown here is derived from an EMBL/GenBank/DDBJ whole genome shotgun (WGS) entry which is preliminary data.</text>
</comment>
<feature type="region of interest" description="Disordered" evidence="1">
    <location>
        <begin position="1"/>
        <end position="49"/>
    </location>
</feature>
<keyword evidence="3" id="KW-1185">Reference proteome</keyword>